<gene>
    <name evidence="5" type="ORF">MMG00_05210</name>
</gene>
<keyword evidence="3" id="KW-0804">Transcription</keyword>
<name>A0ABY3X870_9GAMM</name>
<dbReference type="InterPro" id="IPR036390">
    <property type="entry name" value="WH_DNA-bd_sf"/>
</dbReference>
<dbReference type="Pfam" id="PF13412">
    <property type="entry name" value="HTH_24"/>
    <property type="match status" value="1"/>
</dbReference>
<dbReference type="Gene3D" id="3.30.70.920">
    <property type="match status" value="1"/>
</dbReference>
<dbReference type="PANTHER" id="PTHR30154">
    <property type="entry name" value="LEUCINE-RESPONSIVE REGULATORY PROTEIN"/>
    <property type="match status" value="1"/>
</dbReference>
<reference evidence="5 6" key="1">
    <citation type="submission" date="2022-03" db="EMBL/GenBank/DDBJ databases">
        <title>Ignatzschineria rhizosphaerae HR5S32.</title>
        <authorList>
            <person name="Sun J.Q."/>
            <person name="Feng J.Y."/>
        </authorList>
    </citation>
    <scope>NUCLEOTIDE SEQUENCE [LARGE SCALE GENOMIC DNA]</scope>
    <source>
        <strain evidence="5 6">HR5S32</strain>
    </source>
</reference>
<evidence type="ECO:0000256" key="2">
    <source>
        <dbReference type="ARBA" id="ARBA00023125"/>
    </source>
</evidence>
<organism evidence="5 6">
    <name type="scientific">Ignatzschineria rhizosphaerae</name>
    <dbReference type="NCBI Taxonomy" id="2923279"/>
    <lineage>
        <taxon>Bacteria</taxon>
        <taxon>Pseudomonadati</taxon>
        <taxon>Pseudomonadota</taxon>
        <taxon>Gammaproteobacteria</taxon>
        <taxon>Cardiobacteriales</taxon>
        <taxon>Ignatzschineriaceae</taxon>
        <taxon>Ignatzschineria</taxon>
    </lineage>
</organism>
<dbReference type="InterPro" id="IPR000485">
    <property type="entry name" value="AsnC-type_HTH_dom"/>
</dbReference>
<dbReference type="InterPro" id="IPR036388">
    <property type="entry name" value="WH-like_DNA-bd_sf"/>
</dbReference>
<dbReference type="InterPro" id="IPR019888">
    <property type="entry name" value="Tscrpt_reg_AsnC-like"/>
</dbReference>
<dbReference type="EMBL" id="CP093379">
    <property type="protein sequence ID" value="UNM97252.1"/>
    <property type="molecule type" value="Genomic_DNA"/>
</dbReference>
<feature type="domain" description="HTH asnC-type" evidence="4">
    <location>
        <begin position="1"/>
        <end position="62"/>
    </location>
</feature>
<evidence type="ECO:0000256" key="1">
    <source>
        <dbReference type="ARBA" id="ARBA00023015"/>
    </source>
</evidence>
<dbReference type="SUPFAM" id="SSF46785">
    <property type="entry name" value="Winged helix' DNA-binding domain"/>
    <property type="match status" value="1"/>
</dbReference>
<dbReference type="SMART" id="SM00344">
    <property type="entry name" value="HTH_ASNC"/>
    <property type="match status" value="1"/>
</dbReference>
<dbReference type="RefSeq" id="WP_242152393.1">
    <property type="nucleotide sequence ID" value="NZ_CP093379.1"/>
</dbReference>
<dbReference type="InterPro" id="IPR019887">
    <property type="entry name" value="Tscrpt_reg_AsnC/Lrp_C"/>
</dbReference>
<dbReference type="InterPro" id="IPR011008">
    <property type="entry name" value="Dimeric_a/b-barrel"/>
</dbReference>
<evidence type="ECO:0000313" key="6">
    <source>
        <dbReference type="Proteomes" id="UP000829542"/>
    </source>
</evidence>
<protein>
    <submittedName>
        <fullName evidence="5">Lrp/AsnC family transcriptional regulator</fullName>
    </submittedName>
</protein>
<dbReference type="Gene3D" id="1.10.10.10">
    <property type="entry name" value="Winged helix-like DNA-binding domain superfamily/Winged helix DNA-binding domain"/>
    <property type="match status" value="1"/>
</dbReference>
<dbReference type="Pfam" id="PF01037">
    <property type="entry name" value="AsnC_trans_reg"/>
    <property type="match status" value="1"/>
</dbReference>
<evidence type="ECO:0000313" key="5">
    <source>
        <dbReference type="EMBL" id="UNM97252.1"/>
    </source>
</evidence>
<evidence type="ECO:0000256" key="3">
    <source>
        <dbReference type="ARBA" id="ARBA00023163"/>
    </source>
</evidence>
<dbReference type="PROSITE" id="PS50956">
    <property type="entry name" value="HTH_ASNC_2"/>
    <property type="match status" value="1"/>
</dbReference>
<dbReference type="SUPFAM" id="SSF54909">
    <property type="entry name" value="Dimeric alpha+beta barrel"/>
    <property type="match status" value="1"/>
</dbReference>
<keyword evidence="2" id="KW-0238">DNA-binding</keyword>
<accession>A0ABY3X870</accession>
<sequence>MDAFDLKIINTLQKDARLTNQEIGDLIGLSASQTSRRRQILEKEGIILGYNARINQRALDLKVTAMIHVNLHTHDAKSQLAFQELIAREERIHDAFTLSGDADFILKVVSESLEHLSDFISEKLLSSNLVGNVKSYIVLKTLKEQRHCMLSPKTKPSKSTI</sequence>
<dbReference type="PRINTS" id="PR00033">
    <property type="entry name" value="HTHASNC"/>
</dbReference>
<keyword evidence="6" id="KW-1185">Reference proteome</keyword>
<dbReference type="Proteomes" id="UP000829542">
    <property type="component" value="Chromosome"/>
</dbReference>
<dbReference type="PANTHER" id="PTHR30154:SF46">
    <property type="entry name" value="TRANSCRIPTIONAL REGULATORY PROTEIN"/>
    <property type="match status" value="1"/>
</dbReference>
<evidence type="ECO:0000259" key="4">
    <source>
        <dbReference type="PROSITE" id="PS50956"/>
    </source>
</evidence>
<keyword evidence="1" id="KW-0805">Transcription regulation</keyword>
<proteinExistence type="predicted"/>